<dbReference type="AlphaFoldDB" id="A0A221JWA8"/>
<organism evidence="1 2">
    <name type="scientific">Pseudosulfitobacter pseudonitzschiae</name>
    <dbReference type="NCBI Taxonomy" id="1402135"/>
    <lineage>
        <taxon>Bacteria</taxon>
        <taxon>Pseudomonadati</taxon>
        <taxon>Pseudomonadota</taxon>
        <taxon>Alphaproteobacteria</taxon>
        <taxon>Rhodobacterales</taxon>
        <taxon>Roseobacteraceae</taxon>
        <taxon>Pseudosulfitobacter</taxon>
    </lineage>
</organism>
<sequence length="51" mass="5833">MTEYLKEIDLNVGHRRVGRLVRQNGISVRVSSCVEDIAAGRHNLRDPSERE</sequence>
<dbReference type="EMBL" id="CP022415">
    <property type="protein sequence ID" value="ASM71031.1"/>
    <property type="molecule type" value="Genomic_DNA"/>
</dbReference>
<gene>
    <name evidence="1" type="ORF">SULPSESMR1_00193</name>
</gene>
<evidence type="ECO:0000313" key="1">
    <source>
        <dbReference type="EMBL" id="ASM71031.1"/>
    </source>
</evidence>
<proteinExistence type="predicted"/>
<name>A0A221JWA8_9RHOB</name>
<dbReference type="KEGG" id="spse:SULPSESMR1_00193"/>
<keyword evidence="2" id="KW-1185">Reference proteome</keyword>
<reference evidence="1 2" key="1">
    <citation type="submission" date="2017-07" db="EMBL/GenBank/DDBJ databases">
        <title>Genome Sequence of Sulfitobacter pseudonitzschiae Strain SMR1 Isolated from a culture of the Diatom Skeletonema marinoi.</title>
        <authorList>
            <person name="Topel M."/>
            <person name="Pinder M.I.M."/>
            <person name="Johansson O.N."/>
            <person name="Kourtchenko O."/>
            <person name="Godhe A."/>
            <person name="Clarke A.K."/>
        </authorList>
    </citation>
    <scope>NUCLEOTIDE SEQUENCE [LARGE SCALE GENOMIC DNA]</scope>
    <source>
        <strain evidence="1 2">SMR1</strain>
    </source>
</reference>
<accession>A0A221JWA8</accession>
<protein>
    <submittedName>
        <fullName evidence="1">Transposase</fullName>
    </submittedName>
</protein>
<dbReference type="Proteomes" id="UP000199754">
    <property type="component" value="Chromosome"/>
</dbReference>
<evidence type="ECO:0000313" key="2">
    <source>
        <dbReference type="Proteomes" id="UP000199754"/>
    </source>
</evidence>